<dbReference type="EMBL" id="CP150886">
    <property type="protein sequence ID" value="WZB88433.1"/>
    <property type="molecule type" value="Genomic_DNA"/>
</dbReference>
<protein>
    <submittedName>
        <fullName evidence="1">Uncharacterized protein</fullName>
    </submittedName>
</protein>
<keyword evidence="2" id="KW-1185">Reference proteome</keyword>
<gene>
    <name evidence="1" type="ORF">WJM97_01700</name>
</gene>
<accession>A0ABZ2UW59</accession>
<evidence type="ECO:0000313" key="1">
    <source>
        <dbReference type="EMBL" id="WZB88433.1"/>
    </source>
</evidence>
<name>A0ABZ2UW59_9CYAN</name>
<evidence type="ECO:0000313" key="2">
    <source>
        <dbReference type="Proteomes" id="UP001483337"/>
    </source>
</evidence>
<organism evidence="1 2">
    <name type="scientific">Okeanomitos corallinicola TIOX110</name>
    <dbReference type="NCBI Taxonomy" id="3133117"/>
    <lineage>
        <taxon>Bacteria</taxon>
        <taxon>Bacillati</taxon>
        <taxon>Cyanobacteriota</taxon>
        <taxon>Cyanophyceae</taxon>
        <taxon>Nostocales</taxon>
        <taxon>Aphanizomenonaceae</taxon>
        <taxon>Okeanomitos</taxon>
    </lineage>
</organism>
<proteinExistence type="predicted"/>
<sequence>MQQQIQRIKKYNTIFPFVGLRKYPNCHIFAADPLPPFSLPTFTQVVTAANGKHQAVLLVIMEYLYFGSLTGTTIIACL</sequence>
<dbReference type="RefSeq" id="WP_353931341.1">
    <property type="nucleotide sequence ID" value="NZ_CP150886.1"/>
</dbReference>
<dbReference type="Proteomes" id="UP001483337">
    <property type="component" value="Chromosome"/>
</dbReference>
<reference evidence="1 2" key="1">
    <citation type="submission" date="2024-04" db="EMBL/GenBank/DDBJ databases">
        <title>Okeanomitos corallinicola gen. &amp; sp. nov. (Nostocales, Cyanobacteria), a new toxic marine heterocyst-forming cyanobacterium from a coral reef.</title>
        <authorList>
            <person name="Li H."/>
            <person name="Li R."/>
            <person name="Kang J."/>
            <person name="Hii K.S."/>
            <person name="Mohamed H.F."/>
            <person name="Xu X."/>
            <person name="Luo Z."/>
        </authorList>
    </citation>
    <scope>NUCLEOTIDE SEQUENCE [LARGE SCALE GENOMIC DNA]</scope>
    <source>
        <strain evidence="1 2">TIOX110</strain>
    </source>
</reference>